<feature type="compositionally biased region" description="Basic residues" evidence="1">
    <location>
        <begin position="1"/>
        <end position="10"/>
    </location>
</feature>
<feature type="domain" description="Retrotransposon gag" evidence="2">
    <location>
        <begin position="111"/>
        <end position="207"/>
    </location>
</feature>
<keyword evidence="4" id="KW-1185">Reference proteome</keyword>
<dbReference type="PANTHER" id="PTHR34482">
    <property type="entry name" value="DNA DAMAGE-INDUCIBLE PROTEIN 1-LIKE"/>
    <property type="match status" value="1"/>
</dbReference>
<protein>
    <recommendedName>
        <fullName evidence="2">Retrotransposon gag domain-containing protein</fullName>
    </recommendedName>
</protein>
<dbReference type="PANTHER" id="PTHR34482:SF36">
    <property type="entry name" value="RETROTRANSPOSON GAG DOMAIN-CONTAINING PROTEIN"/>
    <property type="match status" value="1"/>
</dbReference>
<dbReference type="InterPro" id="IPR005162">
    <property type="entry name" value="Retrotrans_gag_dom"/>
</dbReference>
<accession>A0A8S0U1F3</accession>
<organism evidence="3 4">
    <name type="scientific">Olea europaea subsp. europaea</name>
    <dbReference type="NCBI Taxonomy" id="158383"/>
    <lineage>
        <taxon>Eukaryota</taxon>
        <taxon>Viridiplantae</taxon>
        <taxon>Streptophyta</taxon>
        <taxon>Embryophyta</taxon>
        <taxon>Tracheophyta</taxon>
        <taxon>Spermatophyta</taxon>
        <taxon>Magnoliopsida</taxon>
        <taxon>eudicotyledons</taxon>
        <taxon>Gunneridae</taxon>
        <taxon>Pentapetalae</taxon>
        <taxon>asterids</taxon>
        <taxon>lamiids</taxon>
        <taxon>Lamiales</taxon>
        <taxon>Oleaceae</taxon>
        <taxon>Oleeae</taxon>
        <taxon>Olea</taxon>
    </lineage>
</organism>
<evidence type="ECO:0000259" key="2">
    <source>
        <dbReference type="Pfam" id="PF03732"/>
    </source>
</evidence>
<dbReference type="EMBL" id="CACTIH010007382">
    <property type="protein sequence ID" value="CAA3011863.1"/>
    <property type="molecule type" value="Genomic_DNA"/>
</dbReference>
<comment type="caution">
    <text evidence="3">The sequence shown here is derived from an EMBL/GenBank/DDBJ whole genome shotgun (WGS) entry which is preliminary data.</text>
</comment>
<dbReference type="AlphaFoldDB" id="A0A8S0U1F3"/>
<dbReference type="OrthoDB" id="913391at2759"/>
<dbReference type="Proteomes" id="UP000594638">
    <property type="component" value="Unassembled WGS sequence"/>
</dbReference>
<feature type="region of interest" description="Disordered" evidence="1">
    <location>
        <begin position="250"/>
        <end position="310"/>
    </location>
</feature>
<evidence type="ECO:0000313" key="3">
    <source>
        <dbReference type="EMBL" id="CAA3011863.1"/>
    </source>
</evidence>
<dbReference type="Pfam" id="PF03732">
    <property type="entry name" value="Retrotrans_gag"/>
    <property type="match status" value="1"/>
</dbReference>
<evidence type="ECO:0000256" key="1">
    <source>
        <dbReference type="SAM" id="MobiDB-lite"/>
    </source>
</evidence>
<feature type="compositionally biased region" description="Polar residues" evidence="1">
    <location>
        <begin position="250"/>
        <end position="260"/>
    </location>
</feature>
<feature type="compositionally biased region" description="Polar residues" evidence="1">
    <location>
        <begin position="29"/>
        <end position="41"/>
    </location>
</feature>
<name>A0A8S0U1F3_OLEEU</name>
<feature type="compositionally biased region" description="Polar residues" evidence="1">
    <location>
        <begin position="273"/>
        <end position="310"/>
    </location>
</feature>
<gene>
    <name evidence="3" type="ORF">OLEA9_A005635</name>
</gene>
<dbReference type="Gramene" id="OE9A005635T1">
    <property type="protein sequence ID" value="OE9A005635C1"/>
    <property type="gene ID" value="OE9A005635"/>
</dbReference>
<feature type="region of interest" description="Disordered" evidence="1">
    <location>
        <begin position="1"/>
        <end position="42"/>
    </location>
</feature>
<sequence length="350" mass="38847">MRSGRAGRRRNLPENPNAPTREDVGEASVHQTQGLPTQGNVVGNDPLFDRLATAIASILPNPDRDTSIERAIKLGAKHFVGTANPADAEEWMRNLESIFDVMGCSEEKKLRLATFLLKGVAADWWVAFRSRYHEASGITWAIFRDAFFETYYPLSYKNAKQNEFLRLTQGSMTVSEYHTKFVELSKYALVLVNEENDKCRRFEENLRPDIRAIVTGQGHARFGPLVEAALRVEAALQAGQSQGIQLAIRGNQSQTGTSSGQHKKNRGRFWPGVTQTGSFKSRSQSFGSNQESGRSQNSVNQLAHRQSSIQRAIASRPIDGLSSTRYPPCQICGKLHLGKCLKGTNGCFLC</sequence>
<evidence type="ECO:0000313" key="4">
    <source>
        <dbReference type="Proteomes" id="UP000594638"/>
    </source>
</evidence>
<proteinExistence type="predicted"/>
<reference evidence="3 4" key="1">
    <citation type="submission" date="2019-12" db="EMBL/GenBank/DDBJ databases">
        <authorList>
            <person name="Alioto T."/>
            <person name="Alioto T."/>
            <person name="Gomez Garrido J."/>
        </authorList>
    </citation>
    <scope>NUCLEOTIDE SEQUENCE [LARGE SCALE GENOMIC DNA]</scope>
</reference>